<comment type="caution">
    <text evidence="2">The sequence shown here is derived from an EMBL/GenBank/DDBJ whole genome shotgun (WGS) entry which is preliminary data.</text>
</comment>
<reference evidence="2 3" key="1">
    <citation type="journal article" date="2015" name="BMC Genomics">
        <title>Genome mining reveals unlocked bioactive potential of marine Gram-negative bacteria.</title>
        <authorList>
            <person name="Machado H."/>
            <person name="Sonnenschein E.C."/>
            <person name="Melchiorsen J."/>
            <person name="Gram L."/>
        </authorList>
    </citation>
    <scope>NUCLEOTIDE SEQUENCE [LARGE SCALE GENOMIC DNA]</scope>
    <source>
        <strain evidence="2 3">S3137</strain>
    </source>
</reference>
<dbReference type="InterPro" id="IPR046474">
    <property type="entry name" value="DUF6795"/>
</dbReference>
<dbReference type="OrthoDB" id="6313517at2"/>
<organism evidence="2 3">
    <name type="scientific">Pseudoalteromonas ruthenica</name>
    <dbReference type="NCBI Taxonomy" id="151081"/>
    <lineage>
        <taxon>Bacteria</taxon>
        <taxon>Pseudomonadati</taxon>
        <taxon>Pseudomonadota</taxon>
        <taxon>Gammaproteobacteria</taxon>
        <taxon>Alteromonadales</taxon>
        <taxon>Pseudoalteromonadaceae</taxon>
        <taxon>Pseudoalteromonas</taxon>
    </lineage>
</organism>
<dbReference type="EMBL" id="JXXZ01000003">
    <property type="protein sequence ID" value="KJZ01343.1"/>
    <property type="molecule type" value="Genomic_DNA"/>
</dbReference>
<dbReference type="GeneID" id="58227531"/>
<keyword evidence="3" id="KW-1185">Reference proteome</keyword>
<sequence length="143" mass="16283">MFGIFKKHTVQLSPEVYGQVQHNGDALAHMTIHRDISYGDVYSDSVTTDEKGRFHFEEKNIESSKPGNMFDNEGIAQAIYVIVDDKKYTLWGTLIGQVEGNDIVAAKLKDLHCDIGREEKIYDFEFKDVPGRYQTIYGVCNLD</sequence>
<accession>A0A0F4Q0Z7</accession>
<protein>
    <recommendedName>
        <fullName evidence="1">DUF6795 domain-containing protein</fullName>
    </recommendedName>
</protein>
<dbReference type="PATRIC" id="fig|151081.8.peg.969"/>
<proteinExistence type="predicted"/>
<feature type="domain" description="DUF6795" evidence="1">
    <location>
        <begin position="16"/>
        <end position="117"/>
    </location>
</feature>
<dbReference type="RefSeq" id="WP_022943985.1">
    <property type="nucleotide sequence ID" value="NZ_CP023396.1"/>
</dbReference>
<dbReference type="AlphaFoldDB" id="A0A0F4Q0Z7"/>
<name>A0A0F4Q0Z7_9GAMM</name>
<evidence type="ECO:0000313" key="3">
    <source>
        <dbReference type="Proteomes" id="UP000033664"/>
    </source>
</evidence>
<evidence type="ECO:0000259" key="1">
    <source>
        <dbReference type="Pfam" id="PF20598"/>
    </source>
</evidence>
<evidence type="ECO:0000313" key="2">
    <source>
        <dbReference type="EMBL" id="KJZ01343.1"/>
    </source>
</evidence>
<dbReference type="eggNOG" id="ENOG50332RB">
    <property type="taxonomic scope" value="Bacteria"/>
</dbReference>
<dbReference type="Proteomes" id="UP000033664">
    <property type="component" value="Unassembled WGS sequence"/>
</dbReference>
<gene>
    <name evidence="2" type="ORF">TW72_03410</name>
</gene>
<dbReference type="Pfam" id="PF20598">
    <property type="entry name" value="DUF6795"/>
    <property type="match status" value="1"/>
</dbReference>